<evidence type="ECO:0000256" key="3">
    <source>
        <dbReference type="ARBA" id="ARBA00022723"/>
    </source>
</evidence>
<keyword evidence="6" id="KW-0862">Zinc</keyword>
<keyword evidence="5 7" id="KW-0863">Zinc-finger</keyword>
<evidence type="ECO:0000259" key="9">
    <source>
        <dbReference type="PROSITE" id="PS50157"/>
    </source>
</evidence>
<evidence type="ECO:0000256" key="2">
    <source>
        <dbReference type="ARBA" id="ARBA00006991"/>
    </source>
</evidence>
<dbReference type="PROSITE" id="PS50157">
    <property type="entry name" value="ZINC_FINGER_C2H2_2"/>
    <property type="match status" value="9"/>
</dbReference>
<feature type="domain" description="C2H2-type" evidence="9">
    <location>
        <begin position="295"/>
        <end position="324"/>
    </location>
</feature>
<dbReference type="InterPro" id="IPR013087">
    <property type="entry name" value="Znf_C2H2_type"/>
</dbReference>
<evidence type="ECO:0000256" key="4">
    <source>
        <dbReference type="ARBA" id="ARBA00022737"/>
    </source>
</evidence>
<dbReference type="Pfam" id="PF00096">
    <property type="entry name" value="zf-C2H2"/>
    <property type="match status" value="6"/>
</dbReference>
<dbReference type="Pfam" id="PF01352">
    <property type="entry name" value="KRAB"/>
    <property type="match status" value="1"/>
</dbReference>
<dbReference type="Proteomes" id="UP000694915">
    <property type="component" value="Linkage group LG3"/>
</dbReference>
<feature type="domain" description="C2H2-type" evidence="9">
    <location>
        <begin position="324"/>
        <end position="351"/>
    </location>
</feature>
<dbReference type="SUPFAM" id="SSF57667">
    <property type="entry name" value="beta-beta-alpha zinc fingers"/>
    <property type="match status" value="6"/>
</dbReference>
<evidence type="ECO:0000259" key="10">
    <source>
        <dbReference type="PROSITE" id="PS50805"/>
    </source>
</evidence>
<feature type="domain" description="KRAB" evidence="10">
    <location>
        <begin position="4"/>
        <end position="77"/>
    </location>
</feature>
<evidence type="ECO:0000256" key="6">
    <source>
        <dbReference type="ARBA" id="ARBA00022833"/>
    </source>
</evidence>
<dbReference type="SUPFAM" id="SSF109640">
    <property type="entry name" value="KRAB domain (Kruppel-associated box)"/>
    <property type="match status" value="1"/>
</dbReference>
<dbReference type="InterPro" id="IPR036236">
    <property type="entry name" value="Znf_C2H2_sf"/>
</dbReference>
<dbReference type="PROSITE" id="PS00028">
    <property type="entry name" value="ZINC_FINGER_C2H2_1"/>
    <property type="match status" value="9"/>
</dbReference>
<evidence type="ECO:0000313" key="12">
    <source>
        <dbReference type="RefSeq" id="XP_013206769.1"/>
    </source>
</evidence>
<evidence type="ECO:0000256" key="1">
    <source>
        <dbReference type="ARBA" id="ARBA00003767"/>
    </source>
</evidence>
<organism evidence="11 12">
    <name type="scientific">Microtus ochrogaster</name>
    <name type="common">Prairie vole</name>
    <dbReference type="NCBI Taxonomy" id="79684"/>
    <lineage>
        <taxon>Eukaryota</taxon>
        <taxon>Metazoa</taxon>
        <taxon>Chordata</taxon>
        <taxon>Craniata</taxon>
        <taxon>Vertebrata</taxon>
        <taxon>Euteleostomi</taxon>
        <taxon>Mammalia</taxon>
        <taxon>Eutheria</taxon>
        <taxon>Euarchontoglires</taxon>
        <taxon>Glires</taxon>
        <taxon>Rodentia</taxon>
        <taxon>Myomorpha</taxon>
        <taxon>Muroidea</taxon>
        <taxon>Cricetidae</taxon>
        <taxon>Arvicolinae</taxon>
        <taxon>Microtus</taxon>
    </lineage>
</organism>
<evidence type="ECO:0000256" key="7">
    <source>
        <dbReference type="PROSITE-ProRule" id="PRU00042"/>
    </source>
</evidence>
<feature type="domain" description="C2H2-type" evidence="9">
    <location>
        <begin position="379"/>
        <end position="406"/>
    </location>
</feature>
<feature type="domain" description="C2H2-type" evidence="9">
    <location>
        <begin position="407"/>
        <end position="434"/>
    </location>
</feature>
<reference evidence="12" key="1">
    <citation type="submission" date="2025-08" db="UniProtKB">
        <authorList>
            <consortium name="RefSeq"/>
        </authorList>
    </citation>
    <scope>IDENTIFICATION</scope>
</reference>
<proteinExistence type="inferred from homology"/>
<dbReference type="PROSITE" id="PS50805">
    <property type="entry name" value="KRAB"/>
    <property type="match status" value="1"/>
</dbReference>
<evidence type="ECO:0000313" key="11">
    <source>
        <dbReference type="Proteomes" id="UP000694915"/>
    </source>
</evidence>
<feature type="domain" description="C2H2-type" evidence="9">
    <location>
        <begin position="269"/>
        <end position="296"/>
    </location>
</feature>
<feature type="domain" description="C2H2-type" evidence="9">
    <location>
        <begin position="218"/>
        <end position="245"/>
    </location>
</feature>
<comment type="similarity">
    <text evidence="2">Belongs to the krueppel C2H2-type zinc-finger protein family.</text>
</comment>
<dbReference type="PANTHER" id="PTHR24384">
    <property type="entry name" value="FINGER PUTATIVE TRANSCRIPTION FACTOR FAMILY-RELATED"/>
    <property type="match status" value="1"/>
</dbReference>
<feature type="domain" description="C2H2-type" evidence="9">
    <location>
        <begin position="463"/>
        <end position="490"/>
    </location>
</feature>
<keyword evidence="4" id="KW-0677">Repeat</keyword>
<dbReference type="Gene3D" id="3.30.160.60">
    <property type="entry name" value="Classic Zinc Finger"/>
    <property type="match status" value="9"/>
</dbReference>
<name>A0ABM1AR63_MICOH</name>
<dbReference type="PANTHER" id="PTHR24384:SF247">
    <property type="entry name" value="ZINC FINGER PROTEIN 977"/>
    <property type="match status" value="1"/>
</dbReference>
<protein>
    <submittedName>
        <fullName evidence="12">Zinc finger protein 14-like isoform X1</fullName>
    </submittedName>
</protein>
<evidence type="ECO:0000256" key="5">
    <source>
        <dbReference type="ARBA" id="ARBA00022771"/>
    </source>
</evidence>
<gene>
    <name evidence="12" type="primary">LOC101979498</name>
</gene>
<feature type="domain" description="C2H2-type" evidence="9">
    <location>
        <begin position="491"/>
        <end position="518"/>
    </location>
</feature>
<dbReference type="Gene3D" id="6.10.140.140">
    <property type="match status" value="1"/>
</dbReference>
<dbReference type="SMART" id="SM00355">
    <property type="entry name" value="ZnF_C2H2"/>
    <property type="match status" value="10"/>
</dbReference>
<keyword evidence="3" id="KW-0479">Metal-binding</keyword>
<keyword evidence="11" id="KW-1185">Reference proteome</keyword>
<dbReference type="InterPro" id="IPR001909">
    <property type="entry name" value="KRAB"/>
</dbReference>
<dbReference type="CDD" id="cd07765">
    <property type="entry name" value="KRAB_A-box"/>
    <property type="match status" value="1"/>
</dbReference>
<accession>A0ABM1AR63</accession>
<feature type="domain" description="C2H2-type" evidence="9">
    <location>
        <begin position="435"/>
        <end position="462"/>
    </location>
</feature>
<dbReference type="InterPro" id="IPR050752">
    <property type="entry name" value="C2H2-ZF_domain"/>
</dbReference>
<comment type="function">
    <text evidence="1">May be involved in transcriptional regulation.</text>
</comment>
<feature type="region of interest" description="Disordered" evidence="8">
    <location>
        <begin position="73"/>
        <end position="96"/>
    </location>
</feature>
<dbReference type="InterPro" id="IPR036051">
    <property type="entry name" value="KRAB_dom_sf"/>
</dbReference>
<dbReference type="RefSeq" id="XP_013206769.1">
    <property type="nucleotide sequence ID" value="XM_013351315.1"/>
</dbReference>
<evidence type="ECO:0000256" key="8">
    <source>
        <dbReference type="SAM" id="MobiDB-lite"/>
    </source>
</evidence>
<sequence>MELVAFADVGVIFTVEEWAMLDDRQKKLYRGVMKETFLNLISIEETLEENIEEDHRDLSRNLGTQVVEKDCGYQRDTECDENQESTPENMVNNDVPPAKTVYESRLHERNVIDDSSLQVYQRDQSRSNEFQCQEAVVKSFKPTKHWKDISHSESLQVLETSPRDKPYKNQQCNEACRSLPSDKPQERTHTGDKLSENIVKRCTHDQKDHGIHTKVKPFVCKHCEEAFIDSSDLINHEKSHLGERSYICKQREKTCFEKHEVTHREVKPYECKHCGKAFTHSSNCNIHERSHCAEKPCAHKHCEKTFTSSNSCNTHKRIHTGEKLYCKHCDKTFATLSSYNTHERVHTGKKPCACKHCRKTFTIPSLRNCHEQNHNVKTSACKHCGKAFNSSKHCKIHERTHTGEKIYACKHCGKVFSTSYYRNIHERIHTGEKPYSCKHCGKAFTRSIYLKRHEIVHTGDKPYACKHCGKSFSTSCYRDLHERIHTGEKPYACQHCGKAFRSSSHQKRHERIHSEKLYVRNHCGNGLTSSTSHS</sequence>
<dbReference type="SMART" id="SM00349">
    <property type="entry name" value="KRAB"/>
    <property type="match status" value="1"/>
</dbReference>
<dbReference type="GeneID" id="101979498"/>